<name>A0A8H7CP68_9AGAR</name>
<dbReference type="Proteomes" id="UP000620124">
    <property type="component" value="Unassembled WGS sequence"/>
</dbReference>
<evidence type="ECO:0000313" key="2">
    <source>
        <dbReference type="Proteomes" id="UP000620124"/>
    </source>
</evidence>
<sequence>MLKLQEVKSGLSDAVLGEGTGGSLHKMSVKDLKQLFGMVLADR</sequence>
<comment type="caution">
    <text evidence="1">The sequence shown here is derived from an EMBL/GenBank/DDBJ whole genome shotgun (WGS) entry which is preliminary data.</text>
</comment>
<accession>A0A8H7CP68</accession>
<dbReference type="OrthoDB" id="448448at2759"/>
<dbReference type="AlphaFoldDB" id="A0A8H7CP68"/>
<proteinExistence type="predicted"/>
<dbReference type="EMBL" id="JACAZI010000014">
    <property type="protein sequence ID" value="KAF7345025.1"/>
    <property type="molecule type" value="Genomic_DNA"/>
</dbReference>
<evidence type="ECO:0000313" key="1">
    <source>
        <dbReference type="EMBL" id="KAF7345025.1"/>
    </source>
</evidence>
<protein>
    <submittedName>
        <fullName evidence="1">SNF2 family DNA-dependent ATPase</fullName>
    </submittedName>
</protein>
<gene>
    <name evidence="1" type="ORF">MVEN_01665300</name>
</gene>
<keyword evidence="2" id="KW-1185">Reference proteome</keyword>
<organism evidence="1 2">
    <name type="scientific">Mycena venus</name>
    <dbReference type="NCBI Taxonomy" id="2733690"/>
    <lineage>
        <taxon>Eukaryota</taxon>
        <taxon>Fungi</taxon>
        <taxon>Dikarya</taxon>
        <taxon>Basidiomycota</taxon>
        <taxon>Agaricomycotina</taxon>
        <taxon>Agaricomycetes</taxon>
        <taxon>Agaricomycetidae</taxon>
        <taxon>Agaricales</taxon>
        <taxon>Marasmiineae</taxon>
        <taxon>Mycenaceae</taxon>
        <taxon>Mycena</taxon>
    </lineage>
</organism>
<reference evidence="1" key="1">
    <citation type="submission" date="2020-05" db="EMBL/GenBank/DDBJ databases">
        <title>Mycena genomes resolve the evolution of fungal bioluminescence.</title>
        <authorList>
            <person name="Tsai I.J."/>
        </authorList>
    </citation>
    <scope>NUCLEOTIDE SEQUENCE</scope>
    <source>
        <strain evidence="1">CCC161011</strain>
    </source>
</reference>